<evidence type="ECO:0000259" key="1">
    <source>
        <dbReference type="PROSITE" id="PS50943"/>
    </source>
</evidence>
<dbReference type="Proteomes" id="UP000280549">
    <property type="component" value="Unassembled WGS sequence"/>
</dbReference>
<dbReference type="SUPFAM" id="SSF47413">
    <property type="entry name" value="lambda repressor-like DNA-binding domains"/>
    <property type="match status" value="1"/>
</dbReference>
<dbReference type="InterPro" id="IPR011990">
    <property type="entry name" value="TPR-like_helical_dom_sf"/>
</dbReference>
<proteinExistence type="predicted"/>
<comment type="caution">
    <text evidence="2">The sequence shown here is derived from an EMBL/GenBank/DDBJ whole genome shotgun (WGS) entry which is preliminary data.</text>
</comment>
<dbReference type="EMBL" id="RJMR01000005">
    <property type="protein sequence ID" value="RSI24163.1"/>
    <property type="molecule type" value="Genomic_DNA"/>
</dbReference>
<dbReference type="InterPro" id="IPR053163">
    <property type="entry name" value="HTH-type_regulator_Rgg"/>
</dbReference>
<sequence>MEHLGQVFRFFREARHISLSEATGGEFSKSMLSRFENEQSELSAQKLFSALSAIHTETEEFTVAAGIQDHHSHKELLSQIQDLLQANQLDLLEELYLERKNHSKK</sequence>
<feature type="domain" description="HTH cro/C1-type" evidence="1">
    <location>
        <begin position="28"/>
        <end position="61"/>
    </location>
</feature>
<evidence type="ECO:0000313" key="2">
    <source>
        <dbReference type="EMBL" id="RSI24163.1"/>
    </source>
</evidence>
<dbReference type="CDD" id="cd00093">
    <property type="entry name" value="HTH_XRE"/>
    <property type="match status" value="1"/>
</dbReference>
<dbReference type="PANTHER" id="PTHR37038">
    <property type="entry name" value="TRANSCRIPTIONAL REGULATOR-RELATED"/>
    <property type="match status" value="1"/>
</dbReference>
<dbReference type="PROSITE" id="PS50943">
    <property type="entry name" value="HTH_CROC1"/>
    <property type="match status" value="1"/>
</dbReference>
<name>A0ABD7JQZ8_STRSA</name>
<dbReference type="Gene3D" id="1.25.40.10">
    <property type="entry name" value="Tetratricopeptide repeat domain"/>
    <property type="match status" value="1"/>
</dbReference>
<organism evidence="2 3">
    <name type="scientific">Streptococcus sanguinis</name>
    <dbReference type="NCBI Taxonomy" id="1305"/>
    <lineage>
        <taxon>Bacteria</taxon>
        <taxon>Bacillati</taxon>
        <taxon>Bacillota</taxon>
        <taxon>Bacilli</taxon>
        <taxon>Lactobacillales</taxon>
        <taxon>Streptococcaceae</taxon>
        <taxon>Streptococcus</taxon>
    </lineage>
</organism>
<accession>A0ABD7JQZ8</accession>
<dbReference type="PANTHER" id="PTHR37038:SF12">
    <property type="entry name" value="TRANSCRIPTIONAL REGULATOR"/>
    <property type="match status" value="1"/>
</dbReference>
<evidence type="ECO:0000313" key="3">
    <source>
        <dbReference type="Proteomes" id="UP000280549"/>
    </source>
</evidence>
<dbReference type="AlphaFoldDB" id="A0ABD7JQZ8"/>
<dbReference type="InterPro" id="IPR010982">
    <property type="entry name" value="Lambda_DNA-bd_dom_sf"/>
</dbReference>
<protein>
    <submittedName>
        <fullName evidence="2">Helix-turn-helix domain protein</fullName>
    </submittedName>
</protein>
<reference evidence="2 3" key="1">
    <citation type="submission" date="2018-11" db="EMBL/GenBank/DDBJ databases">
        <title>Species Designations Belie Phenotypic and Genotypic Heterogeneity in Oral Streptococci.</title>
        <authorList>
            <person name="Velsko I."/>
        </authorList>
    </citation>
    <scope>NUCLEOTIDE SEQUENCE [LARGE SCALE GENOMIC DNA]</scope>
    <source>
        <strain evidence="2 3">BCC20</strain>
    </source>
</reference>
<dbReference type="InterPro" id="IPR001387">
    <property type="entry name" value="Cro/C1-type_HTH"/>
</dbReference>
<gene>
    <name evidence="2" type="ORF">D8881_08090</name>
</gene>